<dbReference type="RefSeq" id="WP_191743339.1">
    <property type="nucleotide sequence ID" value="NZ_JACSQU010000001.1"/>
</dbReference>
<keyword evidence="1" id="KW-0812">Transmembrane</keyword>
<keyword evidence="1" id="KW-1133">Transmembrane helix</keyword>
<reference evidence="2 3" key="1">
    <citation type="submission" date="2020-08" db="EMBL/GenBank/DDBJ databases">
        <title>A Genomic Blueprint of the Chicken Gut Microbiome.</title>
        <authorList>
            <person name="Gilroy R."/>
            <person name="Ravi A."/>
            <person name="Getino M."/>
            <person name="Pursley I."/>
            <person name="Horton D.L."/>
            <person name="Alikhan N.-F."/>
            <person name="Baker D."/>
            <person name="Gharbi K."/>
            <person name="Hall N."/>
            <person name="Watson M."/>
            <person name="Adriaenssens E.M."/>
            <person name="Foster-Nyarko E."/>
            <person name="Jarju S."/>
            <person name="Secka A."/>
            <person name="Antonio M."/>
            <person name="Oren A."/>
            <person name="Chaudhuri R."/>
            <person name="La Ragione R.M."/>
            <person name="Hildebrand F."/>
            <person name="Pallen M.J."/>
        </authorList>
    </citation>
    <scope>NUCLEOTIDE SEQUENCE [LARGE SCALE GENOMIC DNA]</scope>
    <source>
        <strain evidence="2 3">Sa3CVA3</strain>
    </source>
</reference>
<comment type="caution">
    <text evidence="2">The sequence shown here is derived from an EMBL/GenBank/DDBJ whole genome shotgun (WGS) entry which is preliminary data.</text>
</comment>
<keyword evidence="1" id="KW-0472">Membrane</keyword>
<evidence type="ECO:0000256" key="1">
    <source>
        <dbReference type="SAM" id="Phobius"/>
    </source>
</evidence>
<accession>A0ABR8QZP3</accession>
<dbReference type="EMBL" id="JACSQU010000001">
    <property type="protein sequence ID" value="MBD7941004.1"/>
    <property type="molecule type" value="Genomic_DNA"/>
</dbReference>
<proteinExistence type="predicted"/>
<sequence>MNEKKILLLAQGFITMMMAFSMSGVMSLITLGPSREWLIEWPIAFIMAWPIAFCFTLVIGPLGFKMAHRVMGLLGTRAAR</sequence>
<keyword evidence="3" id="KW-1185">Reference proteome</keyword>
<name>A0ABR8QZP3_9CAUL</name>
<dbReference type="InterPro" id="IPR021529">
    <property type="entry name" value="DUF2798"/>
</dbReference>
<dbReference type="Proteomes" id="UP000638918">
    <property type="component" value="Unassembled WGS sequence"/>
</dbReference>
<gene>
    <name evidence="2" type="ORF">H9656_06370</name>
</gene>
<dbReference type="Pfam" id="PF11391">
    <property type="entry name" value="DUF2798"/>
    <property type="match status" value="1"/>
</dbReference>
<feature type="transmembrane region" description="Helical" evidence="1">
    <location>
        <begin position="7"/>
        <end position="29"/>
    </location>
</feature>
<organism evidence="2 3">
    <name type="scientific">Brevundimonas guildfordensis</name>
    <dbReference type="NCBI Taxonomy" id="2762241"/>
    <lineage>
        <taxon>Bacteria</taxon>
        <taxon>Pseudomonadati</taxon>
        <taxon>Pseudomonadota</taxon>
        <taxon>Alphaproteobacteria</taxon>
        <taxon>Caulobacterales</taxon>
        <taxon>Caulobacteraceae</taxon>
        <taxon>Brevundimonas</taxon>
    </lineage>
</organism>
<evidence type="ECO:0000313" key="3">
    <source>
        <dbReference type="Proteomes" id="UP000638918"/>
    </source>
</evidence>
<protein>
    <submittedName>
        <fullName evidence="2">DUF2798 domain-containing protein</fullName>
    </submittedName>
</protein>
<evidence type="ECO:0000313" key="2">
    <source>
        <dbReference type="EMBL" id="MBD7941004.1"/>
    </source>
</evidence>
<feature type="transmembrane region" description="Helical" evidence="1">
    <location>
        <begin position="41"/>
        <end position="64"/>
    </location>
</feature>